<organism evidence="1 2">
    <name type="scientific">Brevibacterium paucivorans</name>
    <dbReference type="NCBI Taxonomy" id="170994"/>
    <lineage>
        <taxon>Bacteria</taxon>
        <taxon>Bacillati</taxon>
        <taxon>Actinomycetota</taxon>
        <taxon>Actinomycetes</taxon>
        <taxon>Micrococcales</taxon>
        <taxon>Brevibacteriaceae</taxon>
        <taxon>Brevibacterium</taxon>
    </lineage>
</organism>
<gene>
    <name evidence="1" type="ORF">CJ199_07105</name>
</gene>
<name>A0A2N6VNP1_9MICO</name>
<protein>
    <submittedName>
        <fullName evidence="1">DUF2938 domain-containing protein</fullName>
    </submittedName>
</protein>
<evidence type="ECO:0000313" key="1">
    <source>
        <dbReference type="EMBL" id="PMD05761.1"/>
    </source>
</evidence>
<dbReference type="EMBL" id="PNHK01000002">
    <property type="protein sequence ID" value="PMD05761.1"/>
    <property type="molecule type" value="Genomic_DNA"/>
</dbReference>
<dbReference type="Pfam" id="PF11158">
    <property type="entry name" value="DUF2938"/>
    <property type="match status" value="1"/>
</dbReference>
<dbReference type="InterPro" id="IPR021329">
    <property type="entry name" value="DUF2938"/>
</dbReference>
<reference evidence="1 2" key="1">
    <citation type="submission" date="2017-09" db="EMBL/GenBank/DDBJ databases">
        <title>Bacterial strain isolated from the female urinary microbiota.</title>
        <authorList>
            <person name="Thomas-White K."/>
            <person name="Kumar N."/>
            <person name="Forster S."/>
            <person name="Putonti C."/>
            <person name="Lawley T."/>
            <person name="Wolfe A.J."/>
        </authorList>
    </citation>
    <scope>NUCLEOTIDE SEQUENCE [LARGE SCALE GENOMIC DNA]</scope>
    <source>
        <strain evidence="1 2">UMB1301</strain>
    </source>
</reference>
<dbReference type="AlphaFoldDB" id="A0A2N6VNP1"/>
<comment type="caution">
    <text evidence="1">The sequence shown here is derived from an EMBL/GenBank/DDBJ whole genome shotgun (WGS) entry which is preliminary data.</text>
</comment>
<accession>A0A2N6VNP1</accession>
<sequence>MGAYQQKESSMRIGFGELVQASAVGIGATITMDAVAEVLRRTRGVRSLDYAMVGRWIGHMRNGKFAHTSIMHAEPVPHEKEIGWVAHYAIGTGFAVALAVADPGWLKRPRFDTAVAWGVGTVAAPWLIMQPGFGMGVAASKIPNPAQARMGSLRAHASYGAGLWLSGRIVRTIVRRCL</sequence>
<dbReference type="Proteomes" id="UP000235598">
    <property type="component" value="Unassembled WGS sequence"/>
</dbReference>
<dbReference type="OrthoDB" id="9812539at2"/>
<evidence type="ECO:0000313" key="2">
    <source>
        <dbReference type="Proteomes" id="UP000235598"/>
    </source>
</evidence>
<proteinExistence type="predicted"/>